<gene>
    <name evidence="9" type="ORF">EBB54_12615</name>
</gene>
<dbReference type="PIRSF" id="PIRSF002599">
    <property type="entry name" value="Cold_shock_A"/>
    <property type="match status" value="1"/>
</dbReference>
<dbReference type="PRINTS" id="PR00050">
    <property type="entry name" value="COLDSHOCK"/>
</dbReference>
<evidence type="ECO:0000313" key="9">
    <source>
        <dbReference type="EMBL" id="RRK35323.1"/>
    </source>
</evidence>
<evidence type="ECO:0000256" key="3">
    <source>
        <dbReference type="ARBA" id="ARBA00023015"/>
    </source>
</evidence>
<name>A0A426DRN2_9FIRM</name>
<keyword evidence="4" id="KW-0238">DNA-binding</keyword>
<dbReference type="PANTHER" id="PTHR46565">
    <property type="entry name" value="COLD SHOCK DOMAIN PROTEIN 2"/>
    <property type="match status" value="1"/>
</dbReference>
<evidence type="ECO:0000256" key="5">
    <source>
        <dbReference type="ARBA" id="ARBA00023159"/>
    </source>
</evidence>
<accession>A0A426DRN2</accession>
<organism evidence="9 10">
    <name type="scientific">Schaedlerella arabinosiphila</name>
    <dbReference type="NCBI Taxonomy" id="2044587"/>
    <lineage>
        <taxon>Bacteria</taxon>
        <taxon>Bacillati</taxon>
        <taxon>Bacillota</taxon>
        <taxon>Clostridia</taxon>
        <taxon>Lachnospirales</taxon>
        <taxon>Lachnospiraceae</taxon>
        <taxon>Schaedlerella</taxon>
    </lineage>
</organism>
<dbReference type="PROSITE" id="PS51857">
    <property type="entry name" value="CSD_2"/>
    <property type="match status" value="1"/>
</dbReference>
<evidence type="ECO:0000259" key="8">
    <source>
        <dbReference type="PROSITE" id="PS51857"/>
    </source>
</evidence>
<keyword evidence="6" id="KW-0804">Transcription</keyword>
<keyword evidence="2" id="KW-0963">Cytoplasm</keyword>
<keyword evidence="3" id="KW-0805">Transcription regulation</keyword>
<dbReference type="SUPFAM" id="SSF50249">
    <property type="entry name" value="Nucleic acid-binding proteins"/>
    <property type="match status" value="1"/>
</dbReference>
<dbReference type="Proteomes" id="UP000274920">
    <property type="component" value="Unassembled WGS sequence"/>
</dbReference>
<evidence type="ECO:0000256" key="4">
    <source>
        <dbReference type="ARBA" id="ARBA00023125"/>
    </source>
</evidence>
<proteinExistence type="predicted"/>
<sequence>MTGTVKWFSARKGYGFISDETEKDYFVHFSEIQTEGFRTLKPGQQVTFEAAEDEQGRELAKEVYPEDAVAEEEELE</sequence>
<dbReference type="InterPro" id="IPR012156">
    <property type="entry name" value="Cold_shock_CspA"/>
</dbReference>
<dbReference type="SMART" id="SM00357">
    <property type="entry name" value="CSP"/>
    <property type="match status" value="1"/>
</dbReference>
<dbReference type="AlphaFoldDB" id="A0A426DRN2"/>
<feature type="region of interest" description="Disordered" evidence="7">
    <location>
        <begin position="51"/>
        <end position="76"/>
    </location>
</feature>
<reference evidence="9" key="1">
    <citation type="submission" date="2018-10" db="EMBL/GenBank/DDBJ databases">
        <title>Schaedlerella arabinophila gen. nov. sp. nov., isolated from the mouse intestinal tract and comparative analysis with the genome of the closely related altered Schaedler flora strain ASF502.</title>
        <authorList>
            <person name="Miyake S."/>
            <person name="Soh M."/>
            <person name="Seedorf H."/>
        </authorList>
    </citation>
    <scope>NUCLEOTIDE SEQUENCE [LARGE SCALE GENOMIC DNA]</scope>
    <source>
        <strain evidence="9">DSM 106076</strain>
    </source>
</reference>
<evidence type="ECO:0000256" key="6">
    <source>
        <dbReference type="ARBA" id="ARBA00023163"/>
    </source>
</evidence>
<dbReference type="InterPro" id="IPR002059">
    <property type="entry name" value="CSP_DNA-bd"/>
</dbReference>
<evidence type="ECO:0000256" key="7">
    <source>
        <dbReference type="SAM" id="MobiDB-lite"/>
    </source>
</evidence>
<feature type="compositionally biased region" description="Basic and acidic residues" evidence="7">
    <location>
        <begin position="54"/>
        <end position="64"/>
    </location>
</feature>
<evidence type="ECO:0000313" key="10">
    <source>
        <dbReference type="Proteomes" id="UP000274920"/>
    </source>
</evidence>
<comment type="caution">
    <text evidence="9">The sequence shown here is derived from an EMBL/GenBank/DDBJ whole genome shotgun (WGS) entry which is preliminary data.</text>
</comment>
<feature type="domain" description="CSD" evidence="8">
    <location>
        <begin position="1"/>
        <end position="65"/>
    </location>
</feature>
<evidence type="ECO:0000256" key="2">
    <source>
        <dbReference type="ARBA" id="ARBA00022490"/>
    </source>
</evidence>
<keyword evidence="10" id="KW-1185">Reference proteome</keyword>
<dbReference type="GO" id="GO:0005737">
    <property type="term" value="C:cytoplasm"/>
    <property type="evidence" value="ECO:0007669"/>
    <property type="project" value="UniProtKB-SubCell"/>
</dbReference>
<evidence type="ECO:0000256" key="1">
    <source>
        <dbReference type="ARBA" id="ARBA00004496"/>
    </source>
</evidence>
<dbReference type="EMBL" id="RHJS01000002">
    <property type="protein sequence ID" value="RRK35323.1"/>
    <property type="molecule type" value="Genomic_DNA"/>
</dbReference>
<dbReference type="GO" id="GO:0003677">
    <property type="term" value="F:DNA binding"/>
    <property type="evidence" value="ECO:0007669"/>
    <property type="project" value="UniProtKB-KW"/>
</dbReference>
<comment type="subcellular location">
    <subcellularLocation>
        <location evidence="1">Cytoplasm</location>
    </subcellularLocation>
</comment>
<dbReference type="CDD" id="cd04458">
    <property type="entry name" value="CSP_CDS"/>
    <property type="match status" value="1"/>
</dbReference>
<dbReference type="Gene3D" id="2.40.50.140">
    <property type="entry name" value="Nucleic acid-binding proteins"/>
    <property type="match status" value="1"/>
</dbReference>
<dbReference type="PANTHER" id="PTHR46565:SF20">
    <property type="entry name" value="COLD SHOCK DOMAIN-CONTAINING PROTEIN 4"/>
    <property type="match status" value="1"/>
</dbReference>
<protein>
    <submittedName>
        <fullName evidence="9">Cold shock domain-containing protein</fullName>
    </submittedName>
</protein>
<dbReference type="Pfam" id="PF00313">
    <property type="entry name" value="CSD"/>
    <property type="match status" value="1"/>
</dbReference>
<dbReference type="InterPro" id="IPR011129">
    <property type="entry name" value="CSD"/>
</dbReference>
<dbReference type="InterPro" id="IPR012340">
    <property type="entry name" value="NA-bd_OB-fold"/>
</dbReference>
<keyword evidence="5" id="KW-0010">Activator</keyword>